<dbReference type="EMBL" id="CP109527">
    <property type="protein sequence ID" value="WTY38973.1"/>
    <property type="molecule type" value="Genomic_DNA"/>
</dbReference>
<feature type="chain" id="PRO_5046134900" evidence="2">
    <location>
        <begin position="23"/>
        <end position="471"/>
    </location>
</feature>
<reference evidence="4 5" key="1">
    <citation type="submission" date="2022-10" db="EMBL/GenBank/DDBJ databases">
        <title>The complete genomes of actinobacterial strains from the NBC collection.</title>
        <authorList>
            <person name="Joergensen T.S."/>
            <person name="Alvarez Arevalo M."/>
            <person name="Sterndorff E.B."/>
            <person name="Faurdal D."/>
            <person name="Vuksanovic O."/>
            <person name="Mourched A.-S."/>
            <person name="Charusanti P."/>
            <person name="Shaw S."/>
            <person name="Blin K."/>
            <person name="Weber T."/>
        </authorList>
    </citation>
    <scope>NUCLEOTIDE SEQUENCE [LARGE SCALE GENOMIC DNA]</scope>
    <source>
        <strain evidence="4 5">NBC_01413</strain>
    </source>
</reference>
<organism evidence="4 5">
    <name type="scientific">Nocardia salmonicida</name>
    <dbReference type="NCBI Taxonomy" id="53431"/>
    <lineage>
        <taxon>Bacteria</taxon>
        <taxon>Bacillati</taxon>
        <taxon>Actinomycetota</taxon>
        <taxon>Actinomycetes</taxon>
        <taxon>Mycobacteriales</taxon>
        <taxon>Nocardiaceae</taxon>
        <taxon>Nocardia</taxon>
    </lineage>
</organism>
<dbReference type="InterPro" id="IPR050491">
    <property type="entry name" value="AmpC-like"/>
</dbReference>
<dbReference type="PANTHER" id="PTHR46825">
    <property type="entry name" value="D-ALANYL-D-ALANINE-CARBOXYPEPTIDASE/ENDOPEPTIDASE AMPH"/>
    <property type="match status" value="1"/>
</dbReference>
<evidence type="ECO:0000256" key="1">
    <source>
        <dbReference type="SAM" id="Phobius"/>
    </source>
</evidence>
<dbReference type="Proteomes" id="UP001621418">
    <property type="component" value="Chromosome"/>
</dbReference>
<feature type="transmembrane region" description="Helical" evidence="1">
    <location>
        <begin position="362"/>
        <end position="384"/>
    </location>
</feature>
<evidence type="ECO:0000313" key="4">
    <source>
        <dbReference type="EMBL" id="WTY38973.1"/>
    </source>
</evidence>
<name>A0ABZ1NGN6_9NOCA</name>
<dbReference type="InterPro" id="IPR001466">
    <property type="entry name" value="Beta-lactam-related"/>
</dbReference>
<evidence type="ECO:0000313" key="5">
    <source>
        <dbReference type="Proteomes" id="UP001621418"/>
    </source>
</evidence>
<dbReference type="Pfam" id="PF00144">
    <property type="entry name" value="Beta-lactamase"/>
    <property type="match status" value="1"/>
</dbReference>
<evidence type="ECO:0000259" key="3">
    <source>
        <dbReference type="Pfam" id="PF00144"/>
    </source>
</evidence>
<keyword evidence="1" id="KW-0472">Membrane</keyword>
<feature type="transmembrane region" description="Helical" evidence="1">
    <location>
        <begin position="405"/>
        <end position="426"/>
    </location>
</feature>
<accession>A0ABZ1NGN6</accession>
<protein>
    <submittedName>
        <fullName evidence="4">Beta-lactamase family protein</fullName>
    </submittedName>
</protein>
<sequence>MHRVLVTAVLLVGLVVPSSAAAAPTPPEFSPAAIDAYLAEAMDSTGLPGVSVVVTHGDTVVHATGAGRNSRGEPITADSPMRIASLSKSITATAVMMLVDDGRLALDARVVEQLPEFRMADARAERITLRHLLNQTSGLSDRTVDIGATDTARSLTEYVATLRTGELGAEPGSRWAYCNVNYDIAARLVEVASGRSFGDFLRERVFGPLGMTASGTDADLPAPPAGFNSLFGQWIARPDLLGFEGGGAGSVITTAADMGRWLISNTGNGPQLVTAQSLTTMHTPVLHRYGMGWGTEEEGELLVHSGNLFTYNAAQAIDPDSGYGFAVLTNSAGLAEDTYPIMLGLAAMSRGETPEVPGHNRLWTESAFAATAVAALGLGVLGAVRARRWARARRGTSIWWVGARLLPALTPVLLFAGFPAVISIIMNGRTVTWAQLSYYAPLPIAAGVAAVAGLVTVVARLSRLRSVRSGE</sequence>
<feature type="domain" description="Beta-lactamase-related" evidence="3">
    <location>
        <begin position="34"/>
        <end position="336"/>
    </location>
</feature>
<dbReference type="Gene3D" id="3.40.710.10">
    <property type="entry name" value="DD-peptidase/beta-lactamase superfamily"/>
    <property type="match status" value="1"/>
</dbReference>
<dbReference type="SUPFAM" id="SSF56601">
    <property type="entry name" value="beta-lactamase/transpeptidase-like"/>
    <property type="match status" value="1"/>
</dbReference>
<proteinExistence type="predicted"/>
<dbReference type="PANTHER" id="PTHR46825:SF15">
    <property type="entry name" value="BETA-LACTAMASE-RELATED DOMAIN-CONTAINING PROTEIN"/>
    <property type="match status" value="1"/>
</dbReference>
<keyword evidence="1" id="KW-1133">Transmembrane helix</keyword>
<keyword evidence="2" id="KW-0732">Signal</keyword>
<evidence type="ECO:0000256" key="2">
    <source>
        <dbReference type="SAM" id="SignalP"/>
    </source>
</evidence>
<dbReference type="RefSeq" id="WP_405150849.1">
    <property type="nucleotide sequence ID" value="NZ_CP109527.1"/>
</dbReference>
<feature type="signal peptide" evidence="2">
    <location>
        <begin position="1"/>
        <end position="22"/>
    </location>
</feature>
<dbReference type="InterPro" id="IPR012338">
    <property type="entry name" value="Beta-lactam/transpept-like"/>
</dbReference>
<feature type="transmembrane region" description="Helical" evidence="1">
    <location>
        <begin position="438"/>
        <end position="459"/>
    </location>
</feature>
<keyword evidence="1" id="KW-0812">Transmembrane</keyword>
<keyword evidence="5" id="KW-1185">Reference proteome</keyword>
<gene>
    <name evidence="4" type="ORF">OG308_14650</name>
</gene>